<proteinExistence type="predicted"/>
<dbReference type="AlphaFoldDB" id="A0A8E1S2W0"/>
<evidence type="ECO:0000256" key="1">
    <source>
        <dbReference type="SAM" id="MobiDB-lite"/>
    </source>
</evidence>
<feature type="region of interest" description="Disordered" evidence="1">
    <location>
        <begin position="111"/>
        <end position="148"/>
    </location>
</feature>
<feature type="transmembrane region" description="Helical" evidence="2">
    <location>
        <begin position="21"/>
        <end position="45"/>
    </location>
</feature>
<comment type="caution">
    <text evidence="3">The sequence shown here is derived from an EMBL/GenBank/DDBJ whole genome shotgun (WGS) entry which is preliminary data.</text>
</comment>
<evidence type="ECO:0000256" key="2">
    <source>
        <dbReference type="SAM" id="Phobius"/>
    </source>
</evidence>
<dbReference type="RefSeq" id="WP_058775047.1">
    <property type="nucleotide sequence ID" value="NZ_JANFVT010000002.1"/>
</dbReference>
<feature type="compositionally biased region" description="Basic and acidic residues" evidence="1">
    <location>
        <begin position="119"/>
        <end position="148"/>
    </location>
</feature>
<organism evidence="3 4">
    <name type="scientific">Pantoea dispersa</name>
    <dbReference type="NCBI Taxonomy" id="59814"/>
    <lineage>
        <taxon>Bacteria</taxon>
        <taxon>Pseudomonadati</taxon>
        <taxon>Pseudomonadota</taxon>
        <taxon>Gammaproteobacteria</taxon>
        <taxon>Enterobacterales</taxon>
        <taxon>Erwiniaceae</taxon>
        <taxon>Pantoea</taxon>
    </lineage>
</organism>
<protein>
    <submittedName>
        <fullName evidence="3">Uncharacterized protein</fullName>
    </submittedName>
</protein>
<evidence type="ECO:0000313" key="3">
    <source>
        <dbReference type="EMBL" id="KTS69759.1"/>
    </source>
</evidence>
<dbReference type="Proteomes" id="UP000071979">
    <property type="component" value="Unassembled WGS sequence"/>
</dbReference>
<sequence length="148" mass="17066">MRDFDRHQHSRGHHFGHHRMAKPLLLGVVLFAALGLLVMSLWNALLPELTGVKSIGFWQALGLLVLCRILFGGLGFHPGMFGMARRRMHERWMQMTPEQREAFMQQRRERFGGRGHHGGRCDWHDRRSQRDDPRPPADDAPAKSPDAE</sequence>
<name>A0A8E1S2W0_9GAMM</name>
<gene>
    <name evidence="3" type="ORF">SA3R_00605</name>
</gene>
<accession>A0A8E1S2W0</accession>
<reference evidence="3 4" key="1">
    <citation type="journal article" date="2016" name="Front. Microbiol.">
        <title>Genomic Resource of Rice Seed Associated Bacteria.</title>
        <authorList>
            <person name="Midha S."/>
            <person name="Bansal K."/>
            <person name="Sharma S."/>
            <person name="Kumar N."/>
            <person name="Patil P.P."/>
            <person name="Chaudhry V."/>
            <person name="Patil P.B."/>
        </authorList>
    </citation>
    <scope>NUCLEOTIDE SEQUENCE [LARGE SCALE GENOMIC DNA]</scope>
    <source>
        <strain evidence="3 4">SA3</strain>
    </source>
</reference>
<keyword evidence="2" id="KW-1133">Transmembrane helix</keyword>
<keyword evidence="2" id="KW-0812">Transmembrane</keyword>
<feature type="transmembrane region" description="Helical" evidence="2">
    <location>
        <begin position="57"/>
        <end position="81"/>
    </location>
</feature>
<keyword evidence="2" id="KW-0472">Membrane</keyword>
<evidence type="ECO:0000313" key="4">
    <source>
        <dbReference type="Proteomes" id="UP000071979"/>
    </source>
</evidence>
<dbReference type="EMBL" id="LDSE01000001">
    <property type="protein sequence ID" value="KTS69759.1"/>
    <property type="molecule type" value="Genomic_DNA"/>
</dbReference>